<dbReference type="AlphaFoldDB" id="A0A1X0VBX4"/>
<dbReference type="Proteomes" id="UP000192288">
    <property type="component" value="Unassembled WGS sequence"/>
</dbReference>
<proteinExistence type="predicted"/>
<accession>A0A1X0VBX4</accession>
<evidence type="ECO:0000313" key="1">
    <source>
        <dbReference type="EMBL" id="ORI97170.1"/>
    </source>
</evidence>
<dbReference type="EMBL" id="MPLS01000040">
    <property type="protein sequence ID" value="ORI97170.1"/>
    <property type="molecule type" value="Genomic_DNA"/>
</dbReference>
<dbReference type="RefSeq" id="WP_080519535.1">
    <property type="nucleotide sequence ID" value="NZ_MPLS01000040.1"/>
</dbReference>
<evidence type="ECO:0000313" key="2">
    <source>
        <dbReference type="Proteomes" id="UP000192288"/>
    </source>
</evidence>
<name>A0A1X0VBX4_LEUPS</name>
<gene>
    <name evidence="1" type="ORF">BMR96_08615</name>
</gene>
<organism evidence="1 2">
    <name type="scientific">Leuconostoc pseudomesenteroides</name>
    <dbReference type="NCBI Taxonomy" id="33968"/>
    <lineage>
        <taxon>Bacteria</taxon>
        <taxon>Bacillati</taxon>
        <taxon>Bacillota</taxon>
        <taxon>Bacilli</taxon>
        <taxon>Lactobacillales</taxon>
        <taxon>Lactobacillaceae</taxon>
        <taxon>Leuconostoc</taxon>
    </lineage>
</organism>
<sequence length="75" mass="8445">MDVVPDSLKALGGDIQQDPIGYEVQLYDLSGRGYYKQKFDSEAKADNAIAENVDELNEIAIALDTQQKEQVYKYD</sequence>
<comment type="caution">
    <text evidence="1">The sequence shown here is derived from an EMBL/GenBank/DDBJ whole genome shotgun (WGS) entry which is preliminary data.</text>
</comment>
<dbReference type="STRING" id="33968.BMS77_09055"/>
<protein>
    <submittedName>
        <fullName evidence="1">Uncharacterized protein</fullName>
    </submittedName>
</protein>
<reference evidence="1 2" key="1">
    <citation type="journal article" date="2017" name="Front. Microbiol.">
        <title>Genomic Characterization of Dairy Associated Leuconostoc Species and Diversity of Leuconostocs in Undefined Mixed Mesophilic Starter Cultures.</title>
        <authorList>
            <person name="Frantzen C.A."/>
            <person name="Kot W."/>
            <person name="Pedersen T.B."/>
            <person name="Ardo Y.M."/>
            <person name="Broadbent J.R."/>
            <person name="Neve H."/>
            <person name="Hansen L.H."/>
            <person name="Dal Bello F."/>
            <person name="Ostlie H.M."/>
            <person name="Kleppen H.P."/>
            <person name="Vogensen F.K."/>
            <person name="Holo H."/>
        </authorList>
    </citation>
    <scope>NUCLEOTIDE SEQUENCE [LARGE SCALE GENOMIC DNA]</scope>
    <source>
        <strain evidence="1 2">LMGCF08</strain>
    </source>
</reference>